<protein>
    <submittedName>
        <fullName evidence="4">Coiled-coil domain-containing protein 174</fullName>
    </submittedName>
</protein>
<dbReference type="Pfam" id="PF25449">
    <property type="entry name" value="CCDC174_GRSR"/>
    <property type="match status" value="1"/>
</dbReference>
<evidence type="ECO:0000313" key="5">
    <source>
        <dbReference type="Proteomes" id="UP000830375"/>
    </source>
</evidence>
<sequence>MDKKKKPYSVTASSLVDLKAELYRKQEQFKHDRLGQDAGAAQKSLMSGANRMKESMYEHRRTFSKLQRKKTHLINPDEETESLFLVDFTQKIINQRNEPQTRIANIAGDRDGEDSDVNIPVPPPQNANEEWVDYVDALGRSRRCLRKDLPNFQKMDQEFQNKRVTGADRTLLSEDMRREMQREQWEREEEEQMKKPVGPIHYENIREQEARELGTTDQRHKREQLKEKRKALLDARLAKVRMRRMKKSKLEPGDEEEAAPDVAEKEEDDDEDLVGPPAPPTVRKVEVEIQERKDTKPGVPHVREWDRGKEFSWGQWTSRRREERDSEFAPPSAYYTDDTRASYSRATDKGQSKGKLAFKWSETQMSTERDTENISTMRQPSDIPTYAQPSQPQTAQTQSLDDLLSYYKHST</sequence>
<feature type="domain" description="CCDC174 alpha/beta GRSR" evidence="3">
    <location>
        <begin position="131"/>
        <end position="160"/>
    </location>
</feature>
<feature type="compositionally biased region" description="Basic and acidic residues" evidence="2">
    <location>
        <begin position="283"/>
        <end position="310"/>
    </location>
</feature>
<feature type="region of interest" description="Disordered" evidence="2">
    <location>
        <begin position="205"/>
        <end position="230"/>
    </location>
</feature>
<organism evidence="4 5">
    <name type="scientific">Labeo rohita</name>
    <name type="common">Indian major carp</name>
    <name type="synonym">Cyprinus rohita</name>
    <dbReference type="NCBI Taxonomy" id="84645"/>
    <lineage>
        <taxon>Eukaryota</taxon>
        <taxon>Metazoa</taxon>
        <taxon>Chordata</taxon>
        <taxon>Craniata</taxon>
        <taxon>Vertebrata</taxon>
        <taxon>Euteleostomi</taxon>
        <taxon>Actinopterygii</taxon>
        <taxon>Neopterygii</taxon>
        <taxon>Teleostei</taxon>
        <taxon>Ostariophysi</taxon>
        <taxon>Cypriniformes</taxon>
        <taxon>Cyprinidae</taxon>
        <taxon>Labeoninae</taxon>
        <taxon>Labeonini</taxon>
        <taxon>Labeo</taxon>
    </lineage>
</organism>
<feature type="region of interest" description="Disordered" evidence="2">
    <location>
        <begin position="243"/>
        <end position="411"/>
    </location>
</feature>
<dbReference type="EMBL" id="JACTAM010000006">
    <property type="protein sequence ID" value="KAI2663709.1"/>
    <property type="molecule type" value="Genomic_DNA"/>
</dbReference>
<name>A0ABQ8MLI7_LABRO</name>
<reference evidence="4 5" key="1">
    <citation type="submission" date="2022-01" db="EMBL/GenBank/DDBJ databases">
        <title>A high-quality chromosome-level genome assembly of rohu carp, Labeo rohita.</title>
        <authorList>
            <person name="Arick M.A. II"/>
            <person name="Hsu C.-Y."/>
            <person name="Magbanua Z."/>
            <person name="Pechanova O."/>
            <person name="Grover C."/>
            <person name="Miller E."/>
            <person name="Thrash A."/>
            <person name="Ezzel L."/>
            <person name="Alam S."/>
            <person name="Benzie J."/>
            <person name="Hamilton M."/>
            <person name="Karsi A."/>
            <person name="Lawrence M.L."/>
            <person name="Peterson D.G."/>
        </authorList>
    </citation>
    <scope>NUCLEOTIDE SEQUENCE [LARGE SCALE GENOMIC DNA]</scope>
    <source>
        <strain evidence="5">BAU-BD-2019</strain>
        <tissue evidence="4">Blood</tissue>
    </source>
</reference>
<evidence type="ECO:0000256" key="2">
    <source>
        <dbReference type="SAM" id="MobiDB-lite"/>
    </source>
</evidence>
<proteinExistence type="predicted"/>
<dbReference type="InterPro" id="IPR025066">
    <property type="entry name" value="CCDC174-like"/>
</dbReference>
<feature type="compositionally biased region" description="Low complexity" evidence="2">
    <location>
        <begin position="387"/>
        <end position="399"/>
    </location>
</feature>
<comment type="caution">
    <text evidence="4">The sequence shown here is derived from an EMBL/GenBank/DDBJ whole genome shotgun (WGS) entry which is preliminary data.</text>
</comment>
<keyword evidence="1" id="KW-0175">Coiled coil</keyword>
<evidence type="ECO:0000259" key="3">
    <source>
        <dbReference type="Pfam" id="PF25449"/>
    </source>
</evidence>
<evidence type="ECO:0000313" key="4">
    <source>
        <dbReference type="EMBL" id="KAI2663709.1"/>
    </source>
</evidence>
<feature type="compositionally biased region" description="Acidic residues" evidence="2">
    <location>
        <begin position="253"/>
        <end position="273"/>
    </location>
</feature>
<dbReference type="PANTHER" id="PTHR15885">
    <property type="entry name" value="COILED-COIL DOMAIN-CONTAINING PROTEIN 174"/>
    <property type="match status" value="1"/>
</dbReference>
<accession>A0ABQ8MLI7</accession>
<dbReference type="PANTHER" id="PTHR15885:SF1">
    <property type="entry name" value="COILED-COIL DOMAIN-CONTAINING PROTEIN 174"/>
    <property type="match status" value="1"/>
</dbReference>
<dbReference type="Proteomes" id="UP000830375">
    <property type="component" value="Unassembled WGS sequence"/>
</dbReference>
<gene>
    <name evidence="4" type="ORF">H4Q32_012294</name>
</gene>
<dbReference type="InterPro" id="IPR057464">
    <property type="entry name" value="CCDC174_GRSR"/>
</dbReference>
<evidence type="ECO:0000256" key="1">
    <source>
        <dbReference type="ARBA" id="ARBA00023054"/>
    </source>
</evidence>
<keyword evidence="5" id="KW-1185">Reference proteome</keyword>